<feature type="region of interest" description="Disordered" evidence="1">
    <location>
        <begin position="1"/>
        <end position="33"/>
    </location>
</feature>
<proteinExistence type="predicted"/>
<evidence type="ECO:0000313" key="4">
    <source>
        <dbReference type="Proteomes" id="UP001244341"/>
    </source>
</evidence>
<accession>A0ABY8U090</accession>
<feature type="compositionally biased region" description="Low complexity" evidence="1">
    <location>
        <begin position="203"/>
        <end position="224"/>
    </location>
</feature>
<organism evidence="3 4">
    <name type="scientific">Tetradesmus obliquus</name>
    <name type="common">Green alga</name>
    <name type="synonym">Acutodesmus obliquus</name>
    <dbReference type="NCBI Taxonomy" id="3088"/>
    <lineage>
        <taxon>Eukaryota</taxon>
        <taxon>Viridiplantae</taxon>
        <taxon>Chlorophyta</taxon>
        <taxon>core chlorophytes</taxon>
        <taxon>Chlorophyceae</taxon>
        <taxon>CS clade</taxon>
        <taxon>Sphaeropleales</taxon>
        <taxon>Scenedesmaceae</taxon>
        <taxon>Tetradesmus</taxon>
    </lineage>
</organism>
<gene>
    <name evidence="3" type="ORF">OEZ85_003302</name>
</gene>
<feature type="compositionally biased region" description="Low complexity" evidence="1">
    <location>
        <begin position="394"/>
        <end position="425"/>
    </location>
</feature>
<dbReference type="SUPFAM" id="SSF81383">
    <property type="entry name" value="F-box domain"/>
    <property type="match status" value="1"/>
</dbReference>
<protein>
    <recommendedName>
        <fullName evidence="2">F-box domain-containing protein</fullName>
    </recommendedName>
</protein>
<reference evidence="3 4" key="1">
    <citation type="submission" date="2023-05" db="EMBL/GenBank/DDBJ databases">
        <title>A 100% complete, gapless, phased diploid assembly of the Scenedesmus obliquus UTEX 3031 genome.</title>
        <authorList>
            <person name="Biondi T.C."/>
            <person name="Hanschen E.R."/>
            <person name="Kwon T."/>
            <person name="Eng W."/>
            <person name="Kruse C.P.S."/>
            <person name="Koehler S.I."/>
            <person name="Kunde Y."/>
            <person name="Gleasner C.D."/>
            <person name="You Mak K.T."/>
            <person name="Polle J."/>
            <person name="Hovde B.T."/>
            <person name="Starkenburg S.R."/>
        </authorList>
    </citation>
    <scope>NUCLEOTIDE SEQUENCE [LARGE SCALE GENOMIC DNA]</scope>
    <source>
        <strain evidence="3 4">DOE0152z</strain>
    </source>
</reference>
<feature type="region of interest" description="Disordered" evidence="1">
    <location>
        <begin position="394"/>
        <end position="440"/>
    </location>
</feature>
<dbReference type="EMBL" id="CP126212">
    <property type="protein sequence ID" value="WIA14820.1"/>
    <property type="molecule type" value="Genomic_DNA"/>
</dbReference>
<name>A0ABY8U090_TETOB</name>
<feature type="domain" description="F-box" evidence="2">
    <location>
        <begin position="36"/>
        <end position="70"/>
    </location>
</feature>
<dbReference type="Proteomes" id="UP001244341">
    <property type="component" value="Chromosome 5b"/>
</dbReference>
<evidence type="ECO:0000256" key="1">
    <source>
        <dbReference type="SAM" id="MobiDB-lite"/>
    </source>
</evidence>
<dbReference type="InterPro" id="IPR036047">
    <property type="entry name" value="F-box-like_dom_sf"/>
</dbReference>
<evidence type="ECO:0000313" key="3">
    <source>
        <dbReference type="EMBL" id="WIA14820.1"/>
    </source>
</evidence>
<dbReference type="InterPro" id="IPR001810">
    <property type="entry name" value="F-box_dom"/>
</dbReference>
<keyword evidence="4" id="KW-1185">Reference proteome</keyword>
<dbReference type="Gene3D" id="1.20.1280.50">
    <property type="match status" value="1"/>
</dbReference>
<evidence type="ECO:0000259" key="2">
    <source>
        <dbReference type="Pfam" id="PF12937"/>
    </source>
</evidence>
<sequence>MKKQRRAELVLEDQPVAKGRRRGKQSTATHAAPPAARLPCDLLAAVLQRLEQPQRLGPCSLVSRAWRDAAAAATSSLAAVVRGPATMRSLSSWLARHSSVQPTLLSLAGLSTEPRRQISLPCSQLRLQQLQLEFLQLEGHSPSGHGRCAALSRLTCLRLDRATICSCRAGGGLCCLPSLTALQQLRLRSMSAHAISHIFTTGQQQQQQQQEQQQQQRGQQPGDTAVAAVPVLPQLAQLHLGNVYYGEALPCLSSLRGLRQLTVGLGSSEGAANLAHLPRSLTHLEPTVQKRSLALSLNHTASTPGTVLQGSQVNMADIALPQGQGRSAAYDAIMSHVEGELRAASGAYLMAQCLEVMQRPAEALAIVHQTEAALATTIQQINAARQLAGVSQDAAAPAPAPAPAAAAAAPQDLPEEAPAAPAGLARSNSGCSEATADQGC</sequence>
<dbReference type="Pfam" id="PF12937">
    <property type="entry name" value="F-box-like"/>
    <property type="match status" value="1"/>
</dbReference>
<feature type="region of interest" description="Disordered" evidence="1">
    <location>
        <begin position="202"/>
        <end position="224"/>
    </location>
</feature>